<dbReference type="Proteomes" id="UP000325902">
    <property type="component" value="Unassembled WGS sequence"/>
</dbReference>
<evidence type="ECO:0000256" key="1">
    <source>
        <dbReference type="ARBA" id="ARBA00001947"/>
    </source>
</evidence>
<reference evidence="8 9" key="1">
    <citation type="journal article" date="2019" name="Sci. Rep.">
        <title>A multi-omics analysis of the grapevine pathogen Lasiodiplodia theobromae reveals that temperature affects the expression of virulence- and pathogenicity-related genes.</title>
        <authorList>
            <person name="Felix C."/>
            <person name="Meneses R."/>
            <person name="Goncalves M.F.M."/>
            <person name="Tilleman L."/>
            <person name="Duarte A.S."/>
            <person name="Jorrin-Novo J.V."/>
            <person name="Van de Peer Y."/>
            <person name="Deforce D."/>
            <person name="Van Nieuwerburgh F."/>
            <person name="Esteves A.C."/>
            <person name="Alves A."/>
        </authorList>
    </citation>
    <scope>NUCLEOTIDE SEQUENCE [LARGE SCALE GENOMIC DNA]</scope>
    <source>
        <strain evidence="8 9">LA-SOL3</strain>
    </source>
</reference>
<gene>
    <name evidence="8" type="ORF">DBV05_g9323</name>
</gene>
<evidence type="ECO:0000313" key="8">
    <source>
        <dbReference type="EMBL" id="KAB2572036.1"/>
    </source>
</evidence>
<dbReference type="Gene3D" id="3.90.180.10">
    <property type="entry name" value="Medium-chain alcohol dehydrogenases, catalytic domain"/>
    <property type="match status" value="1"/>
</dbReference>
<dbReference type="GO" id="GO:0046872">
    <property type="term" value="F:metal ion binding"/>
    <property type="evidence" value="ECO:0007669"/>
    <property type="project" value="UniProtKB-KW"/>
</dbReference>
<dbReference type="Pfam" id="PF08240">
    <property type="entry name" value="ADH_N"/>
    <property type="match status" value="1"/>
</dbReference>
<dbReference type="InterPro" id="IPR013154">
    <property type="entry name" value="ADH-like_N"/>
</dbReference>
<keyword evidence="3" id="KW-0479">Metal-binding</keyword>
<dbReference type="PANTHER" id="PTHR43350">
    <property type="entry name" value="NAD-DEPENDENT ALCOHOL DEHYDROGENASE"/>
    <property type="match status" value="1"/>
</dbReference>
<keyword evidence="4" id="KW-0862">Zinc</keyword>
<dbReference type="Gene3D" id="3.40.50.720">
    <property type="entry name" value="NAD(P)-binding Rossmann-like Domain"/>
    <property type="match status" value="1"/>
</dbReference>
<dbReference type="InterPro" id="IPR036291">
    <property type="entry name" value="NAD(P)-bd_dom_sf"/>
</dbReference>
<evidence type="ECO:0000259" key="7">
    <source>
        <dbReference type="Pfam" id="PF08240"/>
    </source>
</evidence>
<evidence type="ECO:0000313" key="9">
    <source>
        <dbReference type="Proteomes" id="UP000325902"/>
    </source>
</evidence>
<evidence type="ECO:0000256" key="4">
    <source>
        <dbReference type="ARBA" id="ARBA00022833"/>
    </source>
</evidence>
<keyword evidence="5" id="KW-0560">Oxidoreductase</keyword>
<evidence type="ECO:0000256" key="2">
    <source>
        <dbReference type="ARBA" id="ARBA00008072"/>
    </source>
</evidence>
<dbReference type="InterPro" id="IPR013149">
    <property type="entry name" value="ADH-like_C"/>
</dbReference>
<dbReference type="AlphaFoldDB" id="A0A5N5D303"/>
<feature type="domain" description="Alcohol dehydrogenase-like C-terminal" evidence="6">
    <location>
        <begin position="199"/>
        <end position="330"/>
    </location>
</feature>
<evidence type="ECO:0000256" key="3">
    <source>
        <dbReference type="ARBA" id="ARBA00022723"/>
    </source>
</evidence>
<protein>
    <submittedName>
        <fullName evidence="8">Uncharacterized protein</fullName>
    </submittedName>
</protein>
<evidence type="ECO:0000259" key="6">
    <source>
        <dbReference type="Pfam" id="PF00107"/>
    </source>
</evidence>
<comment type="caution">
    <text evidence="8">The sequence shown here is derived from an EMBL/GenBank/DDBJ whole genome shotgun (WGS) entry which is preliminary data.</text>
</comment>
<dbReference type="SUPFAM" id="SSF51735">
    <property type="entry name" value="NAD(P)-binding Rossmann-fold domains"/>
    <property type="match status" value="1"/>
</dbReference>
<dbReference type="SUPFAM" id="SSF50129">
    <property type="entry name" value="GroES-like"/>
    <property type="match status" value="1"/>
</dbReference>
<dbReference type="Pfam" id="PF00107">
    <property type="entry name" value="ADH_zinc_N"/>
    <property type="match status" value="1"/>
</dbReference>
<dbReference type="InterPro" id="IPR011032">
    <property type="entry name" value="GroES-like_sf"/>
</dbReference>
<organism evidence="8 9">
    <name type="scientific">Lasiodiplodia theobromae</name>
    <dbReference type="NCBI Taxonomy" id="45133"/>
    <lineage>
        <taxon>Eukaryota</taxon>
        <taxon>Fungi</taxon>
        <taxon>Dikarya</taxon>
        <taxon>Ascomycota</taxon>
        <taxon>Pezizomycotina</taxon>
        <taxon>Dothideomycetes</taxon>
        <taxon>Dothideomycetes incertae sedis</taxon>
        <taxon>Botryosphaeriales</taxon>
        <taxon>Botryosphaeriaceae</taxon>
        <taxon>Lasiodiplodia</taxon>
    </lineage>
</organism>
<name>A0A5N5D303_9PEZI</name>
<evidence type="ECO:0000256" key="5">
    <source>
        <dbReference type="ARBA" id="ARBA00023002"/>
    </source>
</evidence>
<proteinExistence type="inferred from homology"/>
<dbReference type="EMBL" id="VCHE01000087">
    <property type="protein sequence ID" value="KAB2572036.1"/>
    <property type="molecule type" value="Genomic_DNA"/>
</dbReference>
<sequence length="374" mass="39727">MSSPIIPQTHRVLKLASTDRPLTIETIPTPRAGPGSAVIRILAALVVPYSGEVYSGKRPYPLPAPFVPGEVALGRIVEAGPDATTLSAPGQLVLFDAHVCGRDDASVLYISGIEEFPSDAGRKLARCAEWRDSTYAQHARVPLENCLRLDETRLLRQLGYGIDELCHVLPMFVPFGGLSDIGLRPGETVAIAPATGIYGGAAVHAALAMGARVVAVGRNEEVLSRLVAVDSRRVAAVRITGDVDADAKAITDAAGGPIDAYLDMSSPQASDSTHFRSCFNSLKSGGRVSLMGGARGFPLTTFEILFRALTVKGTWRCTRDQAIQLLKMVEAGTLPLGKDRGMKLVGRFGLDQWEEAFETAVKHGSAGETAVLTP</sequence>
<accession>A0A5N5D303</accession>
<dbReference type="CDD" id="cd05188">
    <property type="entry name" value="MDR"/>
    <property type="match status" value="1"/>
</dbReference>
<dbReference type="GO" id="GO:0016491">
    <property type="term" value="F:oxidoreductase activity"/>
    <property type="evidence" value="ECO:0007669"/>
    <property type="project" value="UniProtKB-KW"/>
</dbReference>
<dbReference type="OrthoDB" id="5407715at2759"/>
<feature type="domain" description="Alcohol dehydrogenase-like N-terminal" evidence="7">
    <location>
        <begin position="33"/>
        <end position="149"/>
    </location>
</feature>
<dbReference type="PANTHER" id="PTHR43350:SF17">
    <property type="entry name" value="NAD-DEPENDENT ALCOHOL DEHYDROGENASE"/>
    <property type="match status" value="1"/>
</dbReference>
<comment type="similarity">
    <text evidence="2">Belongs to the zinc-containing alcohol dehydrogenase family.</text>
</comment>
<keyword evidence="9" id="KW-1185">Reference proteome</keyword>
<comment type="cofactor">
    <cofactor evidence="1">
        <name>Zn(2+)</name>
        <dbReference type="ChEBI" id="CHEBI:29105"/>
    </cofactor>
</comment>